<dbReference type="OrthoDB" id="1090267at2"/>
<reference evidence="1" key="1">
    <citation type="submission" date="2008-06" db="EMBL/GenBank/DDBJ databases">
        <title>Complete sequence of Chlorobium phaeobacteroides BS1.</title>
        <authorList>
            <consortium name="US DOE Joint Genome Institute"/>
            <person name="Lucas S."/>
            <person name="Copeland A."/>
            <person name="Lapidus A."/>
            <person name="Glavina del Rio T."/>
            <person name="Dalin E."/>
            <person name="Tice H."/>
            <person name="Bruce D."/>
            <person name="Goodwin L."/>
            <person name="Pitluck S."/>
            <person name="Schmutz J."/>
            <person name="Larimer F."/>
            <person name="Land M."/>
            <person name="Hauser L."/>
            <person name="Kyrpides N."/>
            <person name="Ovchinnikova G."/>
            <person name="Li T."/>
            <person name="Liu Z."/>
            <person name="Zhao F."/>
            <person name="Overmann J."/>
            <person name="Bryant D.A."/>
            <person name="Richardson P."/>
        </authorList>
    </citation>
    <scope>NUCLEOTIDE SEQUENCE [LARGE SCALE GENOMIC DNA]</scope>
    <source>
        <strain evidence="1">BS1</strain>
    </source>
</reference>
<dbReference type="HOGENOM" id="CLU_666820_0_0_10"/>
<dbReference type="InterPro" id="IPR016032">
    <property type="entry name" value="Sig_transdc_resp-reg_C-effctor"/>
</dbReference>
<dbReference type="eggNOG" id="COG2197">
    <property type="taxonomic scope" value="Bacteria"/>
</dbReference>
<dbReference type="GO" id="GO:0003677">
    <property type="term" value="F:DNA binding"/>
    <property type="evidence" value="ECO:0007669"/>
    <property type="project" value="InterPro"/>
</dbReference>
<evidence type="ECO:0000313" key="1">
    <source>
        <dbReference type="EMBL" id="ACE04963.1"/>
    </source>
</evidence>
<gene>
    <name evidence="1" type="ordered locus">Cphamn1_2053</name>
</gene>
<sequence>MERCKVSGEEIISNPYWAYNNHAAHYSTRIKRIGRNVLYIRVDAEEPVRLEEFELNLVMKVLEDSGLKGKPFHVIWNLEKVKQIAYSYKHGIVNFLYNIQPPLSSVVFFNVAPEFVTTVESIRSIFPSTMHLYLAESYAAAVKETLNHISGKNPQTDHTENNEFEHLKNQFLRASAMIGWLKMLGQKIHLPPANHELYPFFSALSFLQEDIAAQENNHEKKKRELVLFYEEKARAMDAEISAFENNQRQLHLEFEKEKSGLTNTLALRKNESIYISASLQNRNLALQSLSLEMSRLSVPPEQKRQLLTLSETLLETHRNERQIDLPLTETDSILLSLLKRKYPHLNNRELKICLLIKQNYDNNDIADQYGISKRGMESLRYRMHKKIGLNKNQSLKNHLAALAVEAQALA</sequence>
<dbReference type="Gene3D" id="1.10.10.10">
    <property type="entry name" value="Winged helix-like DNA-binding domain superfamily/Winged helix DNA-binding domain"/>
    <property type="match status" value="1"/>
</dbReference>
<name>B3EMX4_CHLPB</name>
<organism evidence="1">
    <name type="scientific">Chlorobium phaeobacteroides (strain BS1)</name>
    <dbReference type="NCBI Taxonomy" id="331678"/>
    <lineage>
        <taxon>Bacteria</taxon>
        <taxon>Pseudomonadati</taxon>
        <taxon>Chlorobiota</taxon>
        <taxon>Chlorobiia</taxon>
        <taxon>Chlorobiales</taxon>
        <taxon>Chlorobiaceae</taxon>
        <taxon>Chlorobium/Pelodictyon group</taxon>
        <taxon>Chlorobium</taxon>
    </lineage>
</organism>
<dbReference type="AlphaFoldDB" id="B3EMX4"/>
<proteinExistence type="predicted"/>
<accession>B3EMX4</accession>
<dbReference type="KEGG" id="cpb:Cphamn1_2053"/>
<protein>
    <submittedName>
        <fullName evidence="1">Regulatory protein LuxR</fullName>
    </submittedName>
</protein>
<dbReference type="EMBL" id="CP001101">
    <property type="protein sequence ID" value="ACE04963.1"/>
    <property type="molecule type" value="Genomic_DNA"/>
</dbReference>
<dbReference type="InterPro" id="IPR036388">
    <property type="entry name" value="WH-like_DNA-bd_sf"/>
</dbReference>
<dbReference type="SUPFAM" id="SSF46894">
    <property type="entry name" value="C-terminal effector domain of the bipartite response regulators"/>
    <property type="match status" value="1"/>
</dbReference>
<dbReference type="STRING" id="331678.Cphamn1_2053"/>
<dbReference type="GO" id="GO:0006355">
    <property type="term" value="P:regulation of DNA-templated transcription"/>
    <property type="evidence" value="ECO:0007669"/>
    <property type="project" value="InterPro"/>
</dbReference>